<name>A0A3S4ZJT2_9PLAT</name>
<keyword evidence="2" id="KW-1185">Reference proteome</keyword>
<gene>
    <name evidence="1" type="ORF">PXEA_LOCUS6820</name>
</gene>
<protein>
    <submittedName>
        <fullName evidence="1">Uncharacterized protein</fullName>
    </submittedName>
</protein>
<proteinExistence type="predicted"/>
<sequence>MPTRTPNGHSLWPIEGPGWIDNSQVYIHIHLLGGDQVLVLGVIITHVQMNTGLEPIELMLAGQLLFEQAPIVAPEREDAIIATGDVAIRARQMNRVGGRLRVRPPRLSPSV</sequence>
<reference evidence="1" key="1">
    <citation type="submission" date="2018-11" db="EMBL/GenBank/DDBJ databases">
        <authorList>
            <consortium name="Pathogen Informatics"/>
        </authorList>
    </citation>
    <scope>NUCLEOTIDE SEQUENCE</scope>
</reference>
<evidence type="ECO:0000313" key="2">
    <source>
        <dbReference type="Proteomes" id="UP000784294"/>
    </source>
</evidence>
<dbReference type="AlphaFoldDB" id="A0A3S4ZJT2"/>
<dbReference type="Proteomes" id="UP000784294">
    <property type="component" value="Unassembled WGS sequence"/>
</dbReference>
<accession>A0A3S4ZJT2</accession>
<organism evidence="1 2">
    <name type="scientific">Protopolystoma xenopodis</name>
    <dbReference type="NCBI Taxonomy" id="117903"/>
    <lineage>
        <taxon>Eukaryota</taxon>
        <taxon>Metazoa</taxon>
        <taxon>Spiralia</taxon>
        <taxon>Lophotrochozoa</taxon>
        <taxon>Platyhelminthes</taxon>
        <taxon>Monogenea</taxon>
        <taxon>Polyopisthocotylea</taxon>
        <taxon>Polystomatidea</taxon>
        <taxon>Polystomatidae</taxon>
        <taxon>Protopolystoma</taxon>
    </lineage>
</organism>
<evidence type="ECO:0000313" key="1">
    <source>
        <dbReference type="EMBL" id="VEL13380.1"/>
    </source>
</evidence>
<comment type="caution">
    <text evidence="1">The sequence shown here is derived from an EMBL/GenBank/DDBJ whole genome shotgun (WGS) entry which is preliminary data.</text>
</comment>
<dbReference type="EMBL" id="CAAALY010017608">
    <property type="protein sequence ID" value="VEL13380.1"/>
    <property type="molecule type" value="Genomic_DNA"/>
</dbReference>